<dbReference type="InterPro" id="IPR025980">
    <property type="entry name" value="ATP-Sase_PUA-like_dom"/>
</dbReference>
<evidence type="ECO:0000259" key="2">
    <source>
        <dbReference type="Pfam" id="PF01747"/>
    </source>
</evidence>
<dbReference type="EMBL" id="CP119391">
    <property type="protein sequence ID" value="WNK18781.1"/>
    <property type="molecule type" value="Genomic_DNA"/>
</dbReference>
<evidence type="ECO:0000313" key="4">
    <source>
        <dbReference type="EMBL" id="WNK18781.1"/>
    </source>
</evidence>
<dbReference type="NCBIfam" id="NF003166">
    <property type="entry name" value="PRK04149.1"/>
    <property type="match status" value="1"/>
</dbReference>
<evidence type="ECO:0000256" key="1">
    <source>
        <dbReference type="ARBA" id="ARBA00005048"/>
    </source>
</evidence>
<dbReference type="Pfam" id="PF01747">
    <property type="entry name" value="ATP-sulfurylase"/>
    <property type="match status" value="1"/>
</dbReference>
<organism evidence="4 5">
    <name type="scientific">Halomonas piscis</name>
    <dbReference type="NCBI Taxonomy" id="3031727"/>
    <lineage>
        <taxon>Bacteria</taxon>
        <taxon>Pseudomonadati</taxon>
        <taxon>Pseudomonadota</taxon>
        <taxon>Gammaproteobacteria</taxon>
        <taxon>Oceanospirillales</taxon>
        <taxon>Halomonadaceae</taxon>
        <taxon>Halomonas</taxon>
    </lineage>
</organism>
<sequence length="574" mass="65045">MNKKSSVSENVVLDEKTLAGFPQQPHGGKLVDRVAKGEEREKELERAKTLPQIMVDTEAAITLEMIATGVMSPNEGLMVEEDYLSTLETGRLKNGLVWPIPLSFAPTGKHNTEVVNSLSKGDDVVLIDVNQEPVAILNAEDIFSYDRDYRAQHVFGTTDRKHPGVDAIYRRMGDTALGGKITLLNRPDWGPFEPLRMEPKDAWQLFYVEKEFKTVAGFVTGANPMHRGHEYMHKNLLEEVDGLLVCPLVEMAKREFTRHEYRMLAYRGVLEQYYPKDRTILCPLRVTYVFAGPQEAILHALILKNFGCTHKIVGRDYAGVGDYYDKYASQSIFDQYAPEEIGIDIRTFHEAFFCVRCNTVATDQSCPHDESVRVGISGTSVREILRHGILPPKEIVRPESSHVAIQGVQPKGRDADGNTVLPVGKLIKSMFPFYLTHRGIGGPRRETPLNPDDLTNDDLNAAIADVRANGDLVYRQTYDTYTQSADINRSVQPAWVDETRAYMRKHQQMVVDNLEEKVAIAPEESSDEFMYQDREEAEKELAVARRVLEELSVPVDEEKTRERVWNIAPYDSYY</sequence>
<accession>A0ABY9YVD4</accession>
<dbReference type="InterPro" id="IPR015947">
    <property type="entry name" value="PUA-like_sf"/>
</dbReference>
<dbReference type="EC" id="2.7.7.4" evidence="4"/>
<dbReference type="InterPro" id="IPR014729">
    <property type="entry name" value="Rossmann-like_a/b/a_fold"/>
</dbReference>
<dbReference type="RefSeq" id="WP_311881712.1">
    <property type="nucleotide sequence ID" value="NZ_CP119391.1"/>
</dbReference>
<feature type="domain" description="Sulphate adenylyltransferase catalytic" evidence="2">
    <location>
        <begin position="195"/>
        <end position="403"/>
    </location>
</feature>
<dbReference type="PANTHER" id="PTHR43509">
    <property type="match status" value="1"/>
</dbReference>
<dbReference type="InterPro" id="IPR024951">
    <property type="entry name" value="Sulfurylase_cat_dom"/>
</dbReference>
<protein>
    <submittedName>
        <fullName evidence="4">Sulfate adenylyltransferase</fullName>
        <ecNumber evidence="4">2.7.7.4</ecNumber>
    </submittedName>
</protein>
<dbReference type="Gene3D" id="3.40.50.620">
    <property type="entry name" value="HUPs"/>
    <property type="match status" value="1"/>
</dbReference>
<keyword evidence="5" id="KW-1185">Reference proteome</keyword>
<comment type="pathway">
    <text evidence="1">Sulfur metabolism; hydrogen sulfide biosynthesis; sulfite from sulfate: step 1/3.</text>
</comment>
<name>A0ABY9YVD4_9GAMM</name>
<dbReference type="SUPFAM" id="SSF88697">
    <property type="entry name" value="PUA domain-like"/>
    <property type="match status" value="1"/>
</dbReference>
<feature type="domain" description="ATP-sulfurylase PUA-like" evidence="3">
    <location>
        <begin position="24"/>
        <end position="186"/>
    </location>
</feature>
<dbReference type="PANTHER" id="PTHR43509:SF1">
    <property type="entry name" value="SULFATE ADENYLYLTRANSFERASE"/>
    <property type="match status" value="1"/>
</dbReference>
<evidence type="ECO:0000313" key="5">
    <source>
        <dbReference type="Proteomes" id="UP001301869"/>
    </source>
</evidence>
<keyword evidence="4" id="KW-0808">Transferase</keyword>
<proteinExistence type="predicted"/>
<dbReference type="Pfam" id="PF14306">
    <property type="entry name" value="PUA_2"/>
    <property type="match status" value="1"/>
</dbReference>
<dbReference type="Gene3D" id="3.10.400.10">
    <property type="entry name" value="Sulfate adenylyltransferase"/>
    <property type="match status" value="1"/>
</dbReference>
<dbReference type="Proteomes" id="UP001301869">
    <property type="component" value="Chromosome"/>
</dbReference>
<gene>
    <name evidence="4" type="ORF">P1P91_07640</name>
</gene>
<dbReference type="GO" id="GO:0004781">
    <property type="term" value="F:sulfate adenylyltransferase (ATP) activity"/>
    <property type="evidence" value="ECO:0007669"/>
    <property type="project" value="UniProtKB-EC"/>
</dbReference>
<evidence type="ECO:0000259" key="3">
    <source>
        <dbReference type="Pfam" id="PF14306"/>
    </source>
</evidence>
<keyword evidence="4" id="KW-0548">Nucleotidyltransferase</keyword>
<dbReference type="SUPFAM" id="SSF52374">
    <property type="entry name" value="Nucleotidylyl transferase"/>
    <property type="match status" value="1"/>
</dbReference>
<reference evidence="4 5" key="1">
    <citation type="submission" date="2023-03" db="EMBL/GenBank/DDBJ databases">
        <title>Halomonas sp. nov., isolated from Korean tranditional fermented seafood 'Jeotgal'.</title>
        <authorList>
            <person name="Kim B."/>
            <person name="Shin N.-R."/>
        </authorList>
    </citation>
    <scope>NUCLEOTIDE SEQUENCE [LARGE SCALE GENOMIC DNA]</scope>
    <source>
        <strain evidence="4 5">SG2L-4</strain>
    </source>
</reference>